<comment type="caution">
    <text evidence="1">The sequence shown here is derived from an EMBL/GenBank/DDBJ whole genome shotgun (WGS) entry which is preliminary data.</text>
</comment>
<gene>
    <name evidence="1" type="ORF">NPIL_636261</name>
</gene>
<proteinExistence type="predicted"/>
<keyword evidence="2" id="KW-1185">Reference proteome</keyword>
<dbReference type="EMBL" id="BMAW01028032">
    <property type="protein sequence ID" value="GFU05252.1"/>
    <property type="molecule type" value="Genomic_DNA"/>
</dbReference>
<reference evidence="1" key="1">
    <citation type="submission" date="2020-08" db="EMBL/GenBank/DDBJ databases">
        <title>Multicomponent nature underlies the extraordinary mechanical properties of spider dragline silk.</title>
        <authorList>
            <person name="Kono N."/>
            <person name="Nakamura H."/>
            <person name="Mori M."/>
            <person name="Yoshida Y."/>
            <person name="Ohtoshi R."/>
            <person name="Malay A.D."/>
            <person name="Moran D.A.P."/>
            <person name="Tomita M."/>
            <person name="Numata K."/>
            <person name="Arakawa K."/>
        </authorList>
    </citation>
    <scope>NUCLEOTIDE SEQUENCE</scope>
</reference>
<dbReference type="AlphaFoldDB" id="A0A8X6UD40"/>
<evidence type="ECO:0000313" key="2">
    <source>
        <dbReference type="Proteomes" id="UP000887013"/>
    </source>
</evidence>
<name>A0A8X6UD40_NEPPI</name>
<accession>A0A8X6UD40</accession>
<organism evidence="1 2">
    <name type="scientific">Nephila pilipes</name>
    <name type="common">Giant wood spider</name>
    <name type="synonym">Nephila maculata</name>
    <dbReference type="NCBI Taxonomy" id="299642"/>
    <lineage>
        <taxon>Eukaryota</taxon>
        <taxon>Metazoa</taxon>
        <taxon>Ecdysozoa</taxon>
        <taxon>Arthropoda</taxon>
        <taxon>Chelicerata</taxon>
        <taxon>Arachnida</taxon>
        <taxon>Araneae</taxon>
        <taxon>Araneomorphae</taxon>
        <taxon>Entelegynae</taxon>
        <taxon>Araneoidea</taxon>
        <taxon>Nephilidae</taxon>
        <taxon>Nephila</taxon>
    </lineage>
</organism>
<sequence>MGKTANHEVTSSWYIPTPTSWLFTKSDLILVFLQDWRQLPEGTVIKQTHRNRDESWGRSQADDAYIGRCCNRRCEGDRYPLRTTDPIC</sequence>
<evidence type="ECO:0000313" key="1">
    <source>
        <dbReference type="EMBL" id="GFU05252.1"/>
    </source>
</evidence>
<dbReference type="Proteomes" id="UP000887013">
    <property type="component" value="Unassembled WGS sequence"/>
</dbReference>
<protein>
    <submittedName>
        <fullName evidence="1">Uncharacterized protein</fullName>
    </submittedName>
</protein>